<dbReference type="EMBL" id="CP163432">
    <property type="protein sequence ID" value="XDQ08486.1"/>
    <property type="molecule type" value="Genomic_DNA"/>
</dbReference>
<dbReference type="RefSeq" id="WP_369268943.1">
    <property type="nucleotide sequence ID" value="NZ_CP163432.1"/>
</dbReference>
<proteinExistence type="predicted"/>
<gene>
    <name evidence="1" type="ORF">AB5J55_01910</name>
</gene>
<sequence>MSEFPYAFHVELHRTFGLRLEPGPVVGPDPVEAALSGHRLGIRLRPTGPDQASIVGLAAEITDRLPPTTRSVMTDDVLEPWEPDLALLLDTNPPELRMLPSAPPLSSTEPIHSLDLAPITADLRVTRWLLRVQVNCAGELYEHVHPLYATATTNMLEIVGDRRSPMLPDQVAPTHWHGPEHRSAR</sequence>
<organism evidence="1">
    <name type="scientific">Streptomyces sp. R11</name>
    <dbReference type="NCBI Taxonomy" id="3238625"/>
    <lineage>
        <taxon>Bacteria</taxon>
        <taxon>Bacillati</taxon>
        <taxon>Actinomycetota</taxon>
        <taxon>Actinomycetes</taxon>
        <taxon>Kitasatosporales</taxon>
        <taxon>Streptomycetaceae</taxon>
        <taxon>Streptomyces</taxon>
    </lineage>
</organism>
<evidence type="ECO:0000313" key="1">
    <source>
        <dbReference type="EMBL" id="XDQ08486.1"/>
    </source>
</evidence>
<name>A0AB39MT15_9ACTN</name>
<protein>
    <submittedName>
        <fullName evidence="1">Uncharacterized protein</fullName>
    </submittedName>
</protein>
<reference evidence="1" key="1">
    <citation type="submission" date="2024-07" db="EMBL/GenBank/DDBJ databases">
        <authorList>
            <person name="Yu S.T."/>
        </authorList>
    </citation>
    <scope>NUCLEOTIDE SEQUENCE</scope>
    <source>
        <strain evidence="1">R11</strain>
    </source>
</reference>
<accession>A0AB39MT15</accession>
<dbReference type="AlphaFoldDB" id="A0AB39MT15"/>